<evidence type="ECO:0000313" key="2">
    <source>
        <dbReference type="EMBL" id="KIY74113.1"/>
    </source>
</evidence>
<evidence type="ECO:0000256" key="1">
    <source>
        <dbReference type="SAM" id="MobiDB-lite"/>
    </source>
</evidence>
<accession>A0A0D7BU96</accession>
<gene>
    <name evidence="2" type="ORF">CYLTODRAFT_484860</name>
</gene>
<evidence type="ECO:0000313" key="3">
    <source>
        <dbReference type="Proteomes" id="UP000054007"/>
    </source>
</evidence>
<protein>
    <submittedName>
        <fullName evidence="2">Uncharacterized protein</fullName>
    </submittedName>
</protein>
<proteinExistence type="predicted"/>
<feature type="region of interest" description="Disordered" evidence="1">
    <location>
        <begin position="555"/>
        <end position="578"/>
    </location>
</feature>
<organism evidence="2 3">
    <name type="scientific">Cylindrobasidium torrendii FP15055 ss-10</name>
    <dbReference type="NCBI Taxonomy" id="1314674"/>
    <lineage>
        <taxon>Eukaryota</taxon>
        <taxon>Fungi</taxon>
        <taxon>Dikarya</taxon>
        <taxon>Basidiomycota</taxon>
        <taxon>Agaricomycotina</taxon>
        <taxon>Agaricomycetes</taxon>
        <taxon>Agaricomycetidae</taxon>
        <taxon>Agaricales</taxon>
        <taxon>Marasmiineae</taxon>
        <taxon>Physalacriaceae</taxon>
        <taxon>Cylindrobasidium</taxon>
    </lineage>
</organism>
<feature type="region of interest" description="Disordered" evidence="1">
    <location>
        <begin position="1011"/>
        <end position="1033"/>
    </location>
</feature>
<dbReference type="STRING" id="1314674.A0A0D7BU96"/>
<feature type="region of interest" description="Disordered" evidence="1">
    <location>
        <begin position="313"/>
        <end position="341"/>
    </location>
</feature>
<dbReference type="Proteomes" id="UP000054007">
    <property type="component" value="Unassembled WGS sequence"/>
</dbReference>
<keyword evidence="3" id="KW-1185">Reference proteome</keyword>
<dbReference type="AlphaFoldDB" id="A0A0D7BU96"/>
<dbReference type="OrthoDB" id="2422840at2759"/>
<sequence>MANFGDDDGDWALRDHIQEILLEYAMQHLTVDYAERTSEMTNELLTPYLVEVPLYDKNALLLPIEPWDKLSTMHDLSNPTPWEEKFQIAADVAQYLRNTMRLRTGTLPTDRIGEDSACKGAASVFIPDFPVLSRNARRNTPNLGAGLLSFTPRHHENMTSVAVQDEEEHETAVSVTDALELIWKMPASVHSAVSTFLKSAGALSRPSVTHRNTVLDPPERPASPRFIIPPEEFVPVFPRRKRNVGPSCMPESIAELPLPLLDSIDSEPIDFAKENMLLVDGWNTIPPISSPPPLSSPSSSQNIDEIFAFSSPNTSPSHIPKLQPMDVPPMPRRRSIKGSQTRKPIEEKYTDFLRLQLPATSVVDYSPSSPQPATSLLGQEGTVDDMDDLGVDVAAIYADVQGDDPTDVIMKATLNPAQKVLWPLPALPQPNEHPPNVLMSFKTLCQPALDGSVAFEISVFAKKVKGLKALNLTLPWTPFGSCERLPTNFEATDCSSILEGGSTTLAQSINNTLESLTLPVQTLSDDERWQQFDEFTTKNRPVQSADTLEIVLSRRGRRGHSSQPHIVDPVAGSSQLPQPDQDDLHLVQGYPVKHPRTHPTYATSTRHPPYDDDSGFFNMTPQPDAVEEPAFYGYPEDYLSGVEQTQLQIDTQEETRQFIPLGFDDSQDNFALPHTQNQPTEPLDSHLTVQTERVRHVDPLDDPFPEQLDHRVGLSDFLRLRVKASNHPDVHHIAVAQTEPQPVILQPPTTEETPTAPPDIYDSRTLRLPETMALPVEEHLYLVSLDLAQKNVLLRSLRAPDCAVDLVERDTLDGADIIMDAETSVVFASLVTLPSQREVLVERVAQQSWRYSKMLVLFEAYPESRAYKTSDGPETFNVYTPATLKALGRFRRDLNLSLACKKMDEKCVVQLAFAANVHEAALFVRYYGDLAAQEDGTMWGDRAWLDGEPAPEEDSLSAVPRMNRFAAYITLNQMDVDSFLALSPQERMHMLGRYVGEARMVSVNAYIEERTRSLEDSSDPDGYGGVDEASEYY</sequence>
<dbReference type="EMBL" id="KN880432">
    <property type="protein sequence ID" value="KIY74113.1"/>
    <property type="molecule type" value="Genomic_DNA"/>
</dbReference>
<reference evidence="2 3" key="1">
    <citation type="journal article" date="2015" name="Fungal Genet. Biol.">
        <title>Evolution of novel wood decay mechanisms in Agaricales revealed by the genome sequences of Fistulina hepatica and Cylindrobasidium torrendii.</title>
        <authorList>
            <person name="Floudas D."/>
            <person name="Held B.W."/>
            <person name="Riley R."/>
            <person name="Nagy L.G."/>
            <person name="Koehler G."/>
            <person name="Ransdell A.S."/>
            <person name="Younus H."/>
            <person name="Chow J."/>
            <person name="Chiniquy J."/>
            <person name="Lipzen A."/>
            <person name="Tritt A."/>
            <person name="Sun H."/>
            <person name="Haridas S."/>
            <person name="LaButti K."/>
            <person name="Ohm R.A."/>
            <person name="Kues U."/>
            <person name="Blanchette R.A."/>
            <person name="Grigoriev I.V."/>
            <person name="Minto R.E."/>
            <person name="Hibbett D.S."/>
        </authorList>
    </citation>
    <scope>NUCLEOTIDE SEQUENCE [LARGE SCALE GENOMIC DNA]</scope>
    <source>
        <strain evidence="2 3">FP15055 ss-10</strain>
    </source>
</reference>
<name>A0A0D7BU96_9AGAR</name>